<evidence type="ECO:0000313" key="7">
    <source>
        <dbReference type="EMBL" id="OCT11046.1"/>
    </source>
</evidence>
<dbReference type="PANTHER" id="PTHR30250:SF26">
    <property type="entry name" value="PSMA PROTEIN"/>
    <property type="match status" value="1"/>
</dbReference>
<feature type="transmembrane region" description="Helical" evidence="6">
    <location>
        <begin position="305"/>
        <end position="324"/>
    </location>
</feature>
<evidence type="ECO:0000256" key="3">
    <source>
        <dbReference type="ARBA" id="ARBA00022692"/>
    </source>
</evidence>
<reference evidence="8" key="1">
    <citation type="submission" date="2016-05" db="EMBL/GenBank/DDBJ databases">
        <title>Paenibacillus oryzae. sp. nov., isolated from the rice root.</title>
        <authorList>
            <person name="Zhang J."/>
            <person name="Zhang X."/>
        </authorList>
    </citation>
    <scope>NUCLEOTIDE SEQUENCE [LARGE SCALE GENOMIC DNA]</scope>
    <source>
        <strain evidence="8">KCTC13222</strain>
    </source>
</reference>
<keyword evidence="2" id="KW-1003">Cell membrane</keyword>
<dbReference type="InterPro" id="IPR050833">
    <property type="entry name" value="Poly_Biosynth_Transport"/>
</dbReference>
<evidence type="ECO:0000256" key="1">
    <source>
        <dbReference type="ARBA" id="ARBA00004651"/>
    </source>
</evidence>
<feature type="transmembrane region" description="Helical" evidence="6">
    <location>
        <begin position="375"/>
        <end position="394"/>
    </location>
</feature>
<feature type="transmembrane region" description="Helical" evidence="6">
    <location>
        <begin position="433"/>
        <end position="454"/>
    </location>
</feature>
<feature type="transmembrane region" description="Helical" evidence="6">
    <location>
        <begin position="12"/>
        <end position="32"/>
    </location>
</feature>
<feature type="transmembrane region" description="Helical" evidence="6">
    <location>
        <begin position="152"/>
        <end position="175"/>
    </location>
</feature>
<proteinExistence type="predicted"/>
<dbReference type="Proteomes" id="UP000093309">
    <property type="component" value="Unassembled WGS sequence"/>
</dbReference>
<dbReference type="PANTHER" id="PTHR30250">
    <property type="entry name" value="PST FAMILY PREDICTED COLANIC ACID TRANSPORTER"/>
    <property type="match status" value="1"/>
</dbReference>
<evidence type="ECO:0000256" key="2">
    <source>
        <dbReference type="ARBA" id="ARBA00022475"/>
    </source>
</evidence>
<comment type="caution">
    <text evidence="7">The sequence shown here is derived from an EMBL/GenBank/DDBJ whole genome shotgun (WGS) entry which is preliminary data.</text>
</comment>
<feature type="transmembrane region" description="Helical" evidence="6">
    <location>
        <begin position="275"/>
        <end position="293"/>
    </location>
</feature>
<evidence type="ECO:0000313" key="8">
    <source>
        <dbReference type="Proteomes" id="UP000093309"/>
    </source>
</evidence>
<dbReference type="EMBL" id="LYPC01000028">
    <property type="protein sequence ID" value="OCT11046.1"/>
    <property type="molecule type" value="Genomic_DNA"/>
</dbReference>
<keyword evidence="4 6" id="KW-1133">Transmembrane helix</keyword>
<comment type="subcellular location">
    <subcellularLocation>
        <location evidence="1">Cell membrane</location>
        <topology evidence="1">Multi-pass membrane protein</topology>
    </subcellularLocation>
</comment>
<evidence type="ECO:0000256" key="4">
    <source>
        <dbReference type="ARBA" id="ARBA00022989"/>
    </source>
</evidence>
<feature type="transmembrane region" description="Helical" evidence="6">
    <location>
        <begin position="121"/>
        <end position="140"/>
    </location>
</feature>
<accession>A0A1C0ZSK0</accession>
<dbReference type="GO" id="GO:0005886">
    <property type="term" value="C:plasma membrane"/>
    <property type="evidence" value="ECO:0007669"/>
    <property type="project" value="UniProtKB-SubCell"/>
</dbReference>
<dbReference type="RefSeq" id="WP_065857727.1">
    <property type="nucleotide sequence ID" value="NZ_LYPC01000028.1"/>
</dbReference>
<dbReference type="Pfam" id="PF01943">
    <property type="entry name" value="Polysacc_synt"/>
    <property type="match status" value="1"/>
</dbReference>
<name>A0A1C0ZSK0_9BACL</name>
<feature type="transmembrane region" description="Helical" evidence="6">
    <location>
        <begin position="400"/>
        <end position="421"/>
    </location>
</feature>
<keyword evidence="5 6" id="KW-0472">Membrane</keyword>
<feature type="transmembrane region" description="Helical" evidence="6">
    <location>
        <begin position="181"/>
        <end position="202"/>
    </location>
</feature>
<feature type="transmembrane region" description="Helical" evidence="6">
    <location>
        <begin position="466"/>
        <end position="486"/>
    </location>
</feature>
<sequence length="515" mass="58831">MRTQNSIKNIGMSIFSQVVITLLGFVSRKVFIDSLGIEYLGVNALLINVLSMMALVEGGIGISITYNLYKPLADNDRYKIIALIQLYRKTYRILALIILLISICIYPLLGHFIKDASKIPYLPTIYFLFVFKNMISYFNAHKWTLIQADQKGYILARMELLFQVVVTFIKIWILIVTHNYILYLAIELIVLVFQNIVNGIIVDRKYQYLKTSVKHDVDVSTKDNIIKNIKALFLHNVGSYLVFGTDSLLISSFISIAVVGFYSNYTMLLGQLSGILSPILSGIGASIGNLIATESSEKNYSIFKITYLVNFWLFSIIVIFLYNVLEPFINWWLGSGFLLDHRTYMLILVNFYLTGMRTSIATFKTRAGLFVQDKYVPIIEGILNLIASLVLLRYFDLAGIFMGTTISTIVTVFWTQPLIVYKNIFKKSIWLYFAKYGVYAVLTILTCIVTSYVGQSIVVGNSLVSIIVRGLICITIPNLIYVCLFYKTKEFQYLYQVLKQYVSSKRRPKIDSYQV</sequence>
<evidence type="ECO:0000256" key="6">
    <source>
        <dbReference type="SAM" id="Phobius"/>
    </source>
</evidence>
<gene>
    <name evidence="7" type="ORF">A8709_04915</name>
</gene>
<feature type="transmembrane region" description="Helical" evidence="6">
    <location>
        <begin position="44"/>
        <end position="69"/>
    </location>
</feature>
<feature type="transmembrane region" description="Helical" evidence="6">
    <location>
        <begin position="90"/>
        <end position="109"/>
    </location>
</feature>
<dbReference type="AlphaFoldDB" id="A0A1C0ZSK0"/>
<evidence type="ECO:0000256" key="5">
    <source>
        <dbReference type="ARBA" id="ARBA00023136"/>
    </source>
</evidence>
<protein>
    <submittedName>
        <fullName evidence="7">Flippase</fullName>
    </submittedName>
</protein>
<dbReference type="OrthoDB" id="8609648at2"/>
<feature type="transmembrane region" description="Helical" evidence="6">
    <location>
        <begin position="240"/>
        <end position="263"/>
    </location>
</feature>
<organism evidence="7 8">
    <name type="scientific">Paenibacillus pectinilyticus</name>
    <dbReference type="NCBI Taxonomy" id="512399"/>
    <lineage>
        <taxon>Bacteria</taxon>
        <taxon>Bacillati</taxon>
        <taxon>Bacillota</taxon>
        <taxon>Bacilli</taxon>
        <taxon>Bacillales</taxon>
        <taxon>Paenibacillaceae</taxon>
        <taxon>Paenibacillus</taxon>
    </lineage>
</organism>
<keyword evidence="3 6" id="KW-0812">Transmembrane</keyword>
<dbReference type="InterPro" id="IPR002797">
    <property type="entry name" value="Polysacc_synth"/>
</dbReference>
<keyword evidence="8" id="KW-1185">Reference proteome</keyword>
<dbReference type="STRING" id="512399.A8709_04915"/>